<evidence type="ECO:0000256" key="2">
    <source>
        <dbReference type="SAM" id="SignalP"/>
    </source>
</evidence>
<evidence type="ECO:0000313" key="3">
    <source>
        <dbReference type="EMBL" id="PIC31267.1"/>
    </source>
</evidence>
<evidence type="ECO:0000313" key="4">
    <source>
        <dbReference type="Proteomes" id="UP000230233"/>
    </source>
</evidence>
<dbReference type="AlphaFoldDB" id="A0A2G5TVE2"/>
<feature type="transmembrane region" description="Helical" evidence="1">
    <location>
        <begin position="270"/>
        <end position="287"/>
    </location>
</feature>
<accession>A0A2G5TVE2</accession>
<dbReference type="SUPFAM" id="SSF55797">
    <property type="entry name" value="PR-1-like"/>
    <property type="match status" value="1"/>
</dbReference>
<dbReference type="Proteomes" id="UP000230233">
    <property type="component" value="Chromosome IV"/>
</dbReference>
<keyword evidence="1" id="KW-0472">Membrane</keyword>
<sequence>MIVQVTLILLISAPLANHVEALSENYFNFRVKTLDQLNMARQILAAGDVAKIYEIIKTFGNFFGADLPTGLFGPAANMYKLKWSRRLEKVAFEYMENNENPSVDITKSIHYKDHIGFLWMGDLLNIANYLTDVVNISIFDKVKEGIQEVLKYVEVIIMVLWMLASMPKSLPLGKGEHYGPAEALFAERYEIGCTSSPIFSVCFLDPLPYQKLPFKIGPACTVCSTYCEFWQGADKTIEEGDLCVPPIPHQEKMLETVTESMTDGSYNYDLYLSLLVPIFLILILHISK</sequence>
<name>A0A2G5TVE2_9PELO</name>
<feature type="chain" id="PRO_5013949235" evidence="2">
    <location>
        <begin position="22"/>
        <end position="288"/>
    </location>
</feature>
<proteinExistence type="predicted"/>
<reference evidence="4" key="1">
    <citation type="submission" date="2017-10" db="EMBL/GenBank/DDBJ databases">
        <title>Rapid genome shrinkage in a self-fertile nematode reveals novel sperm competition proteins.</title>
        <authorList>
            <person name="Yin D."/>
            <person name="Schwarz E.M."/>
            <person name="Thomas C.G."/>
            <person name="Felde R.L."/>
            <person name="Korf I.F."/>
            <person name="Cutter A.D."/>
            <person name="Schartner C.M."/>
            <person name="Ralston E.J."/>
            <person name="Meyer B.J."/>
            <person name="Haag E.S."/>
        </authorList>
    </citation>
    <scope>NUCLEOTIDE SEQUENCE [LARGE SCALE GENOMIC DNA]</scope>
    <source>
        <strain evidence="4">JU1422</strain>
    </source>
</reference>
<dbReference type="Gene3D" id="3.40.33.10">
    <property type="entry name" value="CAP"/>
    <property type="match status" value="1"/>
</dbReference>
<evidence type="ECO:0000256" key="1">
    <source>
        <dbReference type="SAM" id="Phobius"/>
    </source>
</evidence>
<dbReference type="OrthoDB" id="10425524at2759"/>
<dbReference type="EMBL" id="PDUG01000004">
    <property type="protein sequence ID" value="PIC31267.1"/>
    <property type="molecule type" value="Genomic_DNA"/>
</dbReference>
<gene>
    <name evidence="3" type="primary">Cnig_chr_IV.g12023</name>
    <name evidence="3" type="ORF">B9Z55_012023</name>
</gene>
<feature type="signal peptide" evidence="2">
    <location>
        <begin position="1"/>
        <end position="21"/>
    </location>
</feature>
<comment type="caution">
    <text evidence="3">The sequence shown here is derived from an EMBL/GenBank/DDBJ whole genome shotgun (WGS) entry which is preliminary data.</text>
</comment>
<keyword evidence="1" id="KW-0812">Transmembrane</keyword>
<keyword evidence="4" id="KW-1185">Reference proteome</keyword>
<organism evidence="3 4">
    <name type="scientific">Caenorhabditis nigoni</name>
    <dbReference type="NCBI Taxonomy" id="1611254"/>
    <lineage>
        <taxon>Eukaryota</taxon>
        <taxon>Metazoa</taxon>
        <taxon>Ecdysozoa</taxon>
        <taxon>Nematoda</taxon>
        <taxon>Chromadorea</taxon>
        <taxon>Rhabditida</taxon>
        <taxon>Rhabditina</taxon>
        <taxon>Rhabditomorpha</taxon>
        <taxon>Rhabditoidea</taxon>
        <taxon>Rhabditidae</taxon>
        <taxon>Peloderinae</taxon>
        <taxon>Caenorhabditis</taxon>
    </lineage>
</organism>
<keyword evidence="1" id="KW-1133">Transmembrane helix</keyword>
<protein>
    <submittedName>
        <fullName evidence="3">Uncharacterized protein</fullName>
    </submittedName>
</protein>
<dbReference type="InterPro" id="IPR035940">
    <property type="entry name" value="CAP_sf"/>
</dbReference>
<keyword evidence="2" id="KW-0732">Signal</keyword>